<comment type="subcellular location">
    <subcellularLocation>
        <location evidence="1">Membrane</location>
        <topology evidence="1">Multi-pass membrane protein</topology>
    </subcellularLocation>
</comment>
<accession>A0A2R5F6L1</accession>
<keyword evidence="3" id="KW-0813">Transport</keyword>
<dbReference type="GO" id="GO:0016020">
    <property type="term" value="C:membrane"/>
    <property type="evidence" value="ECO:0007669"/>
    <property type="project" value="UniProtKB-SubCell"/>
</dbReference>
<dbReference type="NCBIfam" id="TIGR00912">
    <property type="entry name" value="2A0309"/>
    <property type="match status" value="1"/>
</dbReference>
<keyword evidence="5 8" id="KW-0812">Transmembrane</keyword>
<dbReference type="Proteomes" id="UP000245202">
    <property type="component" value="Unassembled WGS sequence"/>
</dbReference>
<evidence type="ECO:0000313" key="10">
    <source>
        <dbReference type="Proteomes" id="UP000245202"/>
    </source>
</evidence>
<keyword evidence="4" id="KW-0309">Germination</keyword>
<dbReference type="EMBL" id="BDQX01000458">
    <property type="protein sequence ID" value="GBG12211.1"/>
    <property type="molecule type" value="Genomic_DNA"/>
</dbReference>
<evidence type="ECO:0000256" key="1">
    <source>
        <dbReference type="ARBA" id="ARBA00004141"/>
    </source>
</evidence>
<evidence type="ECO:0000256" key="7">
    <source>
        <dbReference type="ARBA" id="ARBA00023136"/>
    </source>
</evidence>
<comment type="caution">
    <text evidence="9">The sequence shown here is derived from an EMBL/GenBank/DDBJ whole genome shotgun (WGS) entry which is preliminary data.</text>
</comment>
<feature type="transmembrane region" description="Helical" evidence="8">
    <location>
        <begin position="209"/>
        <end position="234"/>
    </location>
</feature>
<evidence type="ECO:0000256" key="8">
    <source>
        <dbReference type="SAM" id="Phobius"/>
    </source>
</evidence>
<evidence type="ECO:0000256" key="3">
    <source>
        <dbReference type="ARBA" id="ARBA00022448"/>
    </source>
</evidence>
<reference evidence="9 10" key="1">
    <citation type="submission" date="2017-08" db="EMBL/GenBank/DDBJ databases">
        <title>Substantial Increase in Enzyme Production by Combined Drug-Resistance Mutations in Paenibacillus agaridevorans.</title>
        <authorList>
            <person name="Tanaka Y."/>
            <person name="Funane K."/>
            <person name="Hosaka T."/>
            <person name="Shiwa Y."/>
            <person name="Fujita N."/>
            <person name="Miyazaki T."/>
            <person name="Yoshikawa H."/>
            <person name="Murakami K."/>
            <person name="Kasahara K."/>
            <person name="Inaoka T."/>
            <person name="Hiraga Y."/>
            <person name="Ochi K."/>
        </authorList>
    </citation>
    <scope>NUCLEOTIDE SEQUENCE [LARGE SCALE GENOMIC DNA]</scope>
    <source>
        <strain evidence="9 10">T-3040</strain>
    </source>
</reference>
<feature type="transmembrane region" description="Helical" evidence="8">
    <location>
        <begin position="328"/>
        <end position="350"/>
    </location>
</feature>
<feature type="transmembrane region" description="Helical" evidence="8">
    <location>
        <begin position="296"/>
        <end position="316"/>
    </location>
</feature>
<protein>
    <submittedName>
        <fullName evidence="9">Spore germination protein</fullName>
    </submittedName>
</protein>
<evidence type="ECO:0000256" key="5">
    <source>
        <dbReference type="ARBA" id="ARBA00022692"/>
    </source>
</evidence>
<dbReference type="GO" id="GO:0009847">
    <property type="term" value="P:spore germination"/>
    <property type="evidence" value="ECO:0007669"/>
    <property type="project" value="InterPro"/>
</dbReference>
<feature type="transmembrane region" description="Helical" evidence="8">
    <location>
        <begin position="143"/>
        <end position="161"/>
    </location>
</feature>
<organism evidence="9 10">
    <name type="scientific">Paenibacillus agaridevorans</name>
    <dbReference type="NCBI Taxonomy" id="171404"/>
    <lineage>
        <taxon>Bacteria</taxon>
        <taxon>Bacillati</taxon>
        <taxon>Bacillota</taxon>
        <taxon>Bacilli</taxon>
        <taxon>Bacillales</taxon>
        <taxon>Paenibacillaceae</taxon>
        <taxon>Paenibacillus</taxon>
    </lineage>
</organism>
<dbReference type="Pfam" id="PF03845">
    <property type="entry name" value="Spore_permease"/>
    <property type="match status" value="1"/>
</dbReference>
<feature type="transmembrane region" description="Helical" evidence="8">
    <location>
        <begin position="39"/>
        <end position="59"/>
    </location>
</feature>
<evidence type="ECO:0000313" key="9">
    <source>
        <dbReference type="EMBL" id="GBG12211.1"/>
    </source>
</evidence>
<dbReference type="AlphaFoldDB" id="A0A2R5F6L1"/>
<dbReference type="PANTHER" id="PTHR34975:SF2">
    <property type="entry name" value="SPORE GERMINATION PROTEIN A2"/>
    <property type="match status" value="1"/>
</dbReference>
<keyword evidence="6 8" id="KW-1133">Transmembrane helix</keyword>
<comment type="similarity">
    <text evidence="2">Belongs to the amino acid-polyamine-organocation (APC) superfamily. Spore germination protein (SGP) (TC 2.A.3.9) family.</text>
</comment>
<feature type="transmembrane region" description="Helical" evidence="8">
    <location>
        <begin position="263"/>
        <end position="284"/>
    </location>
</feature>
<feature type="transmembrane region" description="Helical" evidence="8">
    <location>
        <begin position="80"/>
        <end position="103"/>
    </location>
</feature>
<gene>
    <name evidence="9" type="ORF">PAT3040_07077</name>
</gene>
<proteinExistence type="inferred from homology"/>
<feature type="transmembrane region" description="Helical" evidence="8">
    <location>
        <begin position="115"/>
        <end position="136"/>
    </location>
</feature>
<dbReference type="PANTHER" id="PTHR34975">
    <property type="entry name" value="SPORE GERMINATION PROTEIN A2"/>
    <property type="match status" value="1"/>
</dbReference>
<name>A0A2R5F6L1_9BACL</name>
<evidence type="ECO:0000256" key="6">
    <source>
        <dbReference type="ARBA" id="ARBA00022989"/>
    </source>
</evidence>
<dbReference type="InterPro" id="IPR004761">
    <property type="entry name" value="Spore_GerAB"/>
</dbReference>
<evidence type="ECO:0000256" key="2">
    <source>
        <dbReference type="ARBA" id="ARBA00007998"/>
    </source>
</evidence>
<feature type="transmembrane region" description="Helical" evidence="8">
    <location>
        <begin position="173"/>
        <end position="197"/>
    </location>
</feature>
<keyword evidence="7 8" id="KW-0472">Membrane</keyword>
<evidence type="ECO:0000256" key="4">
    <source>
        <dbReference type="ARBA" id="ARBA00022544"/>
    </source>
</evidence>
<sequence length="364" mass="39761">MGSRQFFILTFGLTVGTSILVTPSGLAATAREDAWLGGLAGYMINLGMAAMYIGLVKLFPGQNLFGMFEKAFGKWAGKAVSLLYFVYFLILAGTLLGNLGFFVTSEVLPDTPIDIVQILFLAACVMCAKTGIVVLARLGELMFPWILFFFMVLILALLPQIEWDYIAPVLEGGLGPVLTAGFHASMFQELIVMVVFVPQLASLRNWKGAFLGGLTFGHLLLVSVVLFSVLILGIEQSANSTFPAYALAKTISLGNFLQRIEGILIALWIMTFFLKTMMLFFSMMQGMKTILGLKSASYAVYPIAVVLLLVAWNTYVNSVYIGEVIQKVWGGYAMIHLVAIPLLTGASGLLRRRMKILSENAEPT</sequence>
<keyword evidence="10" id="KW-1185">Reference proteome</keyword>